<dbReference type="RefSeq" id="WP_074627044.1">
    <property type="nucleotide sequence ID" value="NZ_FOGM01000001.1"/>
</dbReference>
<accession>A0A1H9LVZ3</accession>
<dbReference type="EMBL" id="FOGM01000001">
    <property type="protein sequence ID" value="SER15594.1"/>
    <property type="molecule type" value="Genomic_DNA"/>
</dbReference>
<proteinExistence type="predicted"/>
<keyword evidence="1" id="KW-0805">Transcription regulation</keyword>
<dbReference type="PANTHER" id="PTHR43280">
    <property type="entry name" value="ARAC-FAMILY TRANSCRIPTIONAL REGULATOR"/>
    <property type="match status" value="1"/>
</dbReference>
<gene>
    <name evidence="5" type="ORF">SAMN04487840_101217</name>
</gene>
<name>A0A1H9LVZ3_9STRE</name>
<dbReference type="InterPro" id="IPR018060">
    <property type="entry name" value="HTH_AraC"/>
</dbReference>
<dbReference type="InterPro" id="IPR003313">
    <property type="entry name" value="AraC-bd"/>
</dbReference>
<dbReference type="Gene3D" id="2.60.120.10">
    <property type="entry name" value="Jelly Rolls"/>
    <property type="match status" value="1"/>
</dbReference>
<evidence type="ECO:0000256" key="2">
    <source>
        <dbReference type="ARBA" id="ARBA00023125"/>
    </source>
</evidence>
<dbReference type="Gene3D" id="1.10.10.60">
    <property type="entry name" value="Homeodomain-like"/>
    <property type="match status" value="2"/>
</dbReference>
<dbReference type="InterPro" id="IPR009057">
    <property type="entry name" value="Homeodomain-like_sf"/>
</dbReference>
<keyword evidence="2 5" id="KW-0238">DNA-binding</keyword>
<dbReference type="Pfam" id="PF02311">
    <property type="entry name" value="AraC_binding"/>
    <property type="match status" value="1"/>
</dbReference>
<dbReference type="AlphaFoldDB" id="A0A1H9LVZ3"/>
<dbReference type="InterPro" id="IPR014710">
    <property type="entry name" value="RmlC-like_jellyroll"/>
</dbReference>
<evidence type="ECO:0000313" key="6">
    <source>
        <dbReference type="Proteomes" id="UP000182712"/>
    </source>
</evidence>
<dbReference type="SUPFAM" id="SSF51215">
    <property type="entry name" value="Regulatory protein AraC"/>
    <property type="match status" value="1"/>
</dbReference>
<dbReference type="PRINTS" id="PR00032">
    <property type="entry name" value="HTHARAC"/>
</dbReference>
<dbReference type="Proteomes" id="UP000182712">
    <property type="component" value="Unassembled WGS sequence"/>
</dbReference>
<evidence type="ECO:0000256" key="1">
    <source>
        <dbReference type="ARBA" id="ARBA00023015"/>
    </source>
</evidence>
<dbReference type="Pfam" id="PF12833">
    <property type="entry name" value="HTH_18"/>
    <property type="match status" value="1"/>
</dbReference>
<dbReference type="PANTHER" id="PTHR43280:SF28">
    <property type="entry name" value="HTH-TYPE TRANSCRIPTIONAL ACTIVATOR RHAS"/>
    <property type="match status" value="1"/>
</dbReference>
<evidence type="ECO:0000313" key="5">
    <source>
        <dbReference type="EMBL" id="SER15594.1"/>
    </source>
</evidence>
<dbReference type="SMART" id="SM00342">
    <property type="entry name" value="HTH_ARAC"/>
    <property type="match status" value="1"/>
</dbReference>
<dbReference type="InterPro" id="IPR037923">
    <property type="entry name" value="HTH-like"/>
</dbReference>
<dbReference type="GO" id="GO:0003700">
    <property type="term" value="F:DNA-binding transcription factor activity"/>
    <property type="evidence" value="ECO:0007669"/>
    <property type="project" value="InterPro"/>
</dbReference>
<sequence length="282" mass="32752">MFTFHFEDKLKMPKLGQPELININHIQAKSDPTWSFNLHSHKDSIEISYILSGKCGLYIDGNVYEAVPGDIIIKNQNTPHAEKSNQSEPVEQICINLNGIQVENMPENCLLRSDVSPVLSSEKQHPILDALFHQILDEITSPNEINLELVSVLMMSVLNIIAFKTQNYRNKTFSEKENTIREIRNYIDNHYKDELSLNLLSDKFHVSIFHLSRQFKKYIGYTVNNYIVSCRLGEAQKKLLFSDQSIKEIAKNCGYSNLSYFYNTFHKKIGYTPSEYRRLYKM</sequence>
<keyword evidence="3" id="KW-0804">Transcription</keyword>
<dbReference type="InterPro" id="IPR020449">
    <property type="entry name" value="Tscrpt_reg_AraC-type_HTH"/>
</dbReference>
<dbReference type="PROSITE" id="PS01124">
    <property type="entry name" value="HTH_ARAC_FAMILY_2"/>
    <property type="match status" value="1"/>
</dbReference>
<protein>
    <submittedName>
        <fullName evidence="5">AraC-type DNA-binding protein</fullName>
    </submittedName>
</protein>
<dbReference type="SUPFAM" id="SSF46689">
    <property type="entry name" value="Homeodomain-like"/>
    <property type="match status" value="2"/>
</dbReference>
<organism evidence="5 6">
    <name type="scientific">Streptococcus gallolyticus</name>
    <dbReference type="NCBI Taxonomy" id="315405"/>
    <lineage>
        <taxon>Bacteria</taxon>
        <taxon>Bacillati</taxon>
        <taxon>Bacillota</taxon>
        <taxon>Bacilli</taxon>
        <taxon>Lactobacillales</taxon>
        <taxon>Streptococcaceae</taxon>
        <taxon>Streptococcus</taxon>
    </lineage>
</organism>
<evidence type="ECO:0000259" key="4">
    <source>
        <dbReference type="PROSITE" id="PS01124"/>
    </source>
</evidence>
<evidence type="ECO:0000256" key="3">
    <source>
        <dbReference type="ARBA" id="ARBA00023163"/>
    </source>
</evidence>
<reference evidence="5 6" key="1">
    <citation type="submission" date="2016-10" db="EMBL/GenBank/DDBJ databases">
        <authorList>
            <person name="de Groot N.N."/>
        </authorList>
    </citation>
    <scope>NUCLEOTIDE SEQUENCE [LARGE SCALE GENOMIC DNA]</scope>
    <source>
        <strain evidence="5 6">VTM2R47</strain>
    </source>
</reference>
<dbReference type="GO" id="GO:0043565">
    <property type="term" value="F:sequence-specific DNA binding"/>
    <property type="evidence" value="ECO:0007669"/>
    <property type="project" value="InterPro"/>
</dbReference>
<feature type="domain" description="HTH araC/xylS-type" evidence="4">
    <location>
        <begin position="181"/>
        <end position="279"/>
    </location>
</feature>